<gene>
    <name evidence="3" type="ORF">GGD57_000260</name>
</gene>
<dbReference type="PANTHER" id="PTHR43648:SF1">
    <property type="entry name" value="ELECTRON TRANSFER FLAVOPROTEIN BETA SUBUNIT LYSINE METHYLTRANSFERASE"/>
    <property type="match status" value="1"/>
</dbReference>
<evidence type="ECO:0000313" key="3">
    <source>
        <dbReference type="EMBL" id="MBB4233722.1"/>
    </source>
</evidence>
<dbReference type="InterPro" id="IPR050078">
    <property type="entry name" value="Ribosomal_L11_MeTrfase_PrmA"/>
</dbReference>
<dbReference type="Proteomes" id="UP000540909">
    <property type="component" value="Unassembled WGS sequence"/>
</dbReference>
<dbReference type="PANTHER" id="PTHR43648">
    <property type="entry name" value="ELECTRON TRANSFER FLAVOPROTEIN BETA SUBUNIT LYSINE METHYLTRANSFERASE"/>
    <property type="match status" value="1"/>
</dbReference>
<protein>
    <submittedName>
        <fullName evidence="3">Putative nicotinamide N-methyase</fullName>
    </submittedName>
</protein>
<evidence type="ECO:0000313" key="4">
    <source>
        <dbReference type="Proteomes" id="UP000540909"/>
    </source>
</evidence>
<evidence type="ECO:0000256" key="2">
    <source>
        <dbReference type="ARBA" id="ARBA00022679"/>
    </source>
</evidence>
<keyword evidence="2" id="KW-0808">Transferase</keyword>
<name>A0A7W6R021_9HYPH</name>
<evidence type="ECO:0000256" key="1">
    <source>
        <dbReference type="ARBA" id="ARBA00022603"/>
    </source>
</evidence>
<reference evidence="3 4" key="1">
    <citation type="submission" date="2020-08" db="EMBL/GenBank/DDBJ databases">
        <title>Genomic Encyclopedia of Type Strains, Phase IV (KMG-V): Genome sequencing to study the core and pangenomes of soil and plant-associated prokaryotes.</title>
        <authorList>
            <person name="Whitman W."/>
        </authorList>
    </citation>
    <scope>NUCLEOTIDE SEQUENCE [LARGE SCALE GENOMIC DNA]</scope>
    <source>
        <strain evidence="3 4">SEMIA 4089</strain>
    </source>
</reference>
<accession>A0A7W6R021</accession>
<dbReference type="GO" id="GO:0032259">
    <property type="term" value="P:methylation"/>
    <property type="evidence" value="ECO:0007669"/>
    <property type="project" value="UniProtKB-KW"/>
</dbReference>
<organism evidence="3 4">
    <name type="scientific">Rhizobium esperanzae</name>
    <dbReference type="NCBI Taxonomy" id="1967781"/>
    <lineage>
        <taxon>Bacteria</taxon>
        <taxon>Pseudomonadati</taxon>
        <taxon>Pseudomonadota</taxon>
        <taxon>Alphaproteobacteria</taxon>
        <taxon>Hyphomicrobiales</taxon>
        <taxon>Rhizobiaceae</taxon>
        <taxon>Rhizobium/Agrobacterium group</taxon>
        <taxon>Rhizobium</taxon>
    </lineage>
</organism>
<dbReference type="EMBL" id="JACIFY010000001">
    <property type="protein sequence ID" value="MBB4233722.1"/>
    <property type="molecule type" value="Genomic_DNA"/>
</dbReference>
<dbReference type="Gene3D" id="3.40.50.150">
    <property type="entry name" value="Vaccinia Virus protein VP39"/>
    <property type="match status" value="1"/>
</dbReference>
<dbReference type="SUPFAM" id="SSF53335">
    <property type="entry name" value="S-adenosyl-L-methionine-dependent methyltransferases"/>
    <property type="match status" value="1"/>
</dbReference>
<dbReference type="Pfam" id="PF06325">
    <property type="entry name" value="PrmA"/>
    <property type="match status" value="1"/>
</dbReference>
<comment type="caution">
    <text evidence="3">The sequence shown here is derived from an EMBL/GenBank/DDBJ whole genome shotgun (WGS) entry which is preliminary data.</text>
</comment>
<sequence>MTTMKRSAVPDPDPASFIQANLPISPVPAIPDILLHTAGPASGLWRLAGRRETDLPPYWAYPWAGGAVLARHLLDRPEVVAGRRVLDLGAGSGLVAIAAAKAGAAAVTAVDVDANAIAAIGLNAAINGVDITAIAADIIEASLPETDLLVVGDLFYDPALALKVMVFLRRCQASGIEVLIGDPERAHLPQRELRRIATHAVADFGAGTNGGAVQAGVFSLSAIAEDTTRREDPAATA</sequence>
<dbReference type="GO" id="GO:0016279">
    <property type="term" value="F:protein-lysine N-methyltransferase activity"/>
    <property type="evidence" value="ECO:0007669"/>
    <property type="project" value="TreeGrafter"/>
</dbReference>
<keyword evidence="1" id="KW-0489">Methyltransferase</keyword>
<proteinExistence type="predicted"/>
<dbReference type="AlphaFoldDB" id="A0A7W6R021"/>
<dbReference type="InterPro" id="IPR029063">
    <property type="entry name" value="SAM-dependent_MTases_sf"/>
</dbReference>